<evidence type="ECO:0000259" key="7">
    <source>
        <dbReference type="Pfam" id="PF06398"/>
    </source>
</evidence>
<dbReference type="STRING" id="765440.A0A0C3ETM7"/>
<name>A0A0C3ETM7_PILCF</name>
<keyword evidence="9" id="KW-1185">Reference proteome</keyword>
<keyword evidence="3 6" id="KW-1133">Transmembrane helix</keyword>
<dbReference type="InterPro" id="IPR052816">
    <property type="entry name" value="Peroxisomal_Membrane_PEX28-32"/>
</dbReference>
<protein>
    <recommendedName>
        <fullName evidence="7">TECPR1-like DysF domain-containing protein</fullName>
    </recommendedName>
</protein>
<evidence type="ECO:0000256" key="6">
    <source>
        <dbReference type="SAM" id="Phobius"/>
    </source>
</evidence>
<dbReference type="OrthoDB" id="74314at2759"/>
<evidence type="ECO:0000256" key="3">
    <source>
        <dbReference type="ARBA" id="ARBA00022989"/>
    </source>
</evidence>
<dbReference type="PANTHER" id="PTHR28304:SF2">
    <property type="entry name" value="PEROXISOMAL MEMBRANE PROTEIN PEX29"/>
    <property type="match status" value="1"/>
</dbReference>
<gene>
    <name evidence="8" type="ORF">PILCRDRAFT_17074</name>
</gene>
<evidence type="ECO:0000313" key="9">
    <source>
        <dbReference type="Proteomes" id="UP000054166"/>
    </source>
</evidence>
<feature type="compositionally biased region" description="Low complexity" evidence="5">
    <location>
        <begin position="44"/>
        <end position="60"/>
    </location>
</feature>
<feature type="compositionally biased region" description="Low complexity" evidence="5">
    <location>
        <begin position="383"/>
        <end position="412"/>
    </location>
</feature>
<dbReference type="PANTHER" id="PTHR28304">
    <property type="entry name" value="PEROXISOMAL MEMBRANE PROTEIN PEX29"/>
    <property type="match status" value="1"/>
</dbReference>
<evidence type="ECO:0000256" key="2">
    <source>
        <dbReference type="ARBA" id="ARBA00022692"/>
    </source>
</evidence>
<proteinExistence type="predicted"/>
<feature type="region of interest" description="Disordered" evidence="5">
    <location>
        <begin position="378"/>
        <end position="429"/>
    </location>
</feature>
<feature type="transmembrane region" description="Helical" evidence="6">
    <location>
        <begin position="265"/>
        <end position="286"/>
    </location>
</feature>
<dbReference type="InterPro" id="IPR010482">
    <property type="entry name" value="TECPR1-like_DysF"/>
</dbReference>
<sequence length="491" mass="53245">MATLDYAEIPSYATRLQSADPADHTIRTAPKILTALPNPDNGHSPTSADSQPSAAPAAGPSAPFSMTIPNLLLSSALQFPDATTTTNTPTSAAAAATSNPRRVYSNTPVPLLTTRELLSITTTTINFKRFVAKSGPAFWFLDRVEEVVMWRKGWKVTGVWMAGYAFLCYFPRLILLLPHTILLAIILSTHPSTSLSPPTANSQPAAPTQAPPENSIAWQANMQGIQNLMGALSDLDDFIHPYIPYIAHPHSHAPHTIFTITSTTLLLLLFLLPFIPMRAVALVVGLTPMGYTNPFVRGYVFPVLVPWVWGVVLRVLEDLSAGLRVHRLWKKEGEEGEGRRGRRWSFKSIRALAARVMDDDRLEDRHWNTEMREVELWENERWSPTGSSSSATTLSNTTTSTNTVSDSSAAINGTGGNAGAEGGASAGGGGWGKGYLRGLAERSAWTRGRDGWSGVGEDGSGEVRSVFFLLFSLPPSLPPSIHLNPNKQPTK</sequence>
<organism evidence="8 9">
    <name type="scientific">Piloderma croceum (strain F 1598)</name>
    <dbReference type="NCBI Taxonomy" id="765440"/>
    <lineage>
        <taxon>Eukaryota</taxon>
        <taxon>Fungi</taxon>
        <taxon>Dikarya</taxon>
        <taxon>Basidiomycota</taxon>
        <taxon>Agaricomycotina</taxon>
        <taxon>Agaricomycetes</taxon>
        <taxon>Agaricomycetidae</taxon>
        <taxon>Atheliales</taxon>
        <taxon>Atheliaceae</taxon>
        <taxon>Piloderma</taxon>
    </lineage>
</organism>
<evidence type="ECO:0000256" key="4">
    <source>
        <dbReference type="ARBA" id="ARBA00023136"/>
    </source>
</evidence>
<dbReference type="InParanoid" id="A0A0C3ETM7"/>
<dbReference type="EMBL" id="KN833316">
    <property type="protein sequence ID" value="KIM71444.1"/>
    <property type="molecule type" value="Genomic_DNA"/>
</dbReference>
<reference evidence="8 9" key="1">
    <citation type="submission" date="2014-04" db="EMBL/GenBank/DDBJ databases">
        <authorList>
            <consortium name="DOE Joint Genome Institute"/>
            <person name="Kuo A."/>
            <person name="Tarkka M."/>
            <person name="Buscot F."/>
            <person name="Kohler A."/>
            <person name="Nagy L.G."/>
            <person name="Floudas D."/>
            <person name="Copeland A."/>
            <person name="Barry K.W."/>
            <person name="Cichocki N."/>
            <person name="Veneault-Fourrey C."/>
            <person name="LaButti K."/>
            <person name="Lindquist E.A."/>
            <person name="Lipzen A."/>
            <person name="Lundell T."/>
            <person name="Morin E."/>
            <person name="Murat C."/>
            <person name="Sun H."/>
            <person name="Tunlid A."/>
            <person name="Henrissat B."/>
            <person name="Grigoriev I.V."/>
            <person name="Hibbett D.S."/>
            <person name="Martin F."/>
            <person name="Nordberg H.P."/>
            <person name="Cantor M.N."/>
            <person name="Hua S.X."/>
        </authorList>
    </citation>
    <scope>NUCLEOTIDE SEQUENCE [LARGE SCALE GENOMIC DNA]</scope>
    <source>
        <strain evidence="8 9">F 1598</strain>
    </source>
</reference>
<evidence type="ECO:0000256" key="5">
    <source>
        <dbReference type="SAM" id="MobiDB-lite"/>
    </source>
</evidence>
<dbReference type="GO" id="GO:0005778">
    <property type="term" value="C:peroxisomal membrane"/>
    <property type="evidence" value="ECO:0007669"/>
    <property type="project" value="TreeGrafter"/>
</dbReference>
<evidence type="ECO:0000256" key="1">
    <source>
        <dbReference type="ARBA" id="ARBA00004141"/>
    </source>
</evidence>
<feature type="domain" description="TECPR1-like DysF" evidence="7">
    <location>
        <begin position="118"/>
        <end position="402"/>
    </location>
</feature>
<dbReference type="GO" id="GO:0007031">
    <property type="term" value="P:peroxisome organization"/>
    <property type="evidence" value="ECO:0007669"/>
    <property type="project" value="UniProtKB-ARBA"/>
</dbReference>
<evidence type="ECO:0000313" key="8">
    <source>
        <dbReference type="EMBL" id="KIM71444.1"/>
    </source>
</evidence>
<feature type="transmembrane region" description="Helical" evidence="6">
    <location>
        <begin position="298"/>
        <end position="316"/>
    </location>
</feature>
<dbReference type="AlphaFoldDB" id="A0A0C3ETM7"/>
<dbReference type="Proteomes" id="UP000054166">
    <property type="component" value="Unassembled WGS sequence"/>
</dbReference>
<reference evidence="9" key="2">
    <citation type="submission" date="2015-01" db="EMBL/GenBank/DDBJ databases">
        <title>Evolutionary Origins and Diversification of the Mycorrhizal Mutualists.</title>
        <authorList>
            <consortium name="DOE Joint Genome Institute"/>
            <consortium name="Mycorrhizal Genomics Consortium"/>
            <person name="Kohler A."/>
            <person name="Kuo A."/>
            <person name="Nagy L.G."/>
            <person name="Floudas D."/>
            <person name="Copeland A."/>
            <person name="Barry K.W."/>
            <person name="Cichocki N."/>
            <person name="Veneault-Fourrey C."/>
            <person name="LaButti K."/>
            <person name="Lindquist E.A."/>
            <person name="Lipzen A."/>
            <person name="Lundell T."/>
            <person name="Morin E."/>
            <person name="Murat C."/>
            <person name="Riley R."/>
            <person name="Ohm R."/>
            <person name="Sun H."/>
            <person name="Tunlid A."/>
            <person name="Henrissat B."/>
            <person name="Grigoriev I.V."/>
            <person name="Hibbett D.S."/>
            <person name="Martin F."/>
        </authorList>
    </citation>
    <scope>NUCLEOTIDE SEQUENCE [LARGE SCALE GENOMIC DNA]</scope>
    <source>
        <strain evidence="9">F 1598</strain>
    </source>
</reference>
<dbReference type="Pfam" id="PF06398">
    <property type="entry name" value="Pex24p"/>
    <property type="match status" value="1"/>
</dbReference>
<feature type="transmembrane region" description="Helical" evidence="6">
    <location>
        <begin position="159"/>
        <end position="187"/>
    </location>
</feature>
<feature type="compositionally biased region" description="Gly residues" evidence="5">
    <location>
        <begin position="413"/>
        <end position="429"/>
    </location>
</feature>
<accession>A0A0C3ETM7</accession>
<dbReference type="HOGENOM" id="CLU_029283_0_0_1"/>
<feature type="region of interest" description="Disordered" evidence="5">
    <location>
        <begin position="33"/>
        <end position="60"/>
    </location>
</feature>
<keyword evidence="4 6" id="KW-0472">Membrane</keyword>
<keyword evidence="2 6" id="KW-0812">Transmembrane</keyword>
<comment type="subcellular location">
    <subcellularLocation>
        <location evidence="1">Membrane</location>
        <topology evidence="1">Multi-pass membrane protein</topology>
    </subcellularLocation>
</comment>